<feature type="binding site" evidence="10">
    <location>
        <begin position="114"/>
        <end position="117"/>
    </location>
    <ligand>
        <name>GTP</name>
        <dbReference type="ChEBI" id="CHEBI:37565"/>
    </ligand>
</feature>
<dbReference type="Gene3D" id="3.40.50.300">
    <property type="entry name" value="P-loop containing nucleotide triphosphate hydrolases"/>
    <property type="match status" value="1"/>
</dbReference>
<dbReference type="EMBL" id="JAJEPU010000005">
    <property type="protein sequence ID" value="MCC2163804.1"/>
    <property type="molecule type" value="Genomic_DNA"/>
</dbReference>
<evidence type="ECO:0000256" key="5">
    <source>
        <dbReference type="ARBA" id="ARBA00022741"/>
    </source>
</evidence>
<dbReference type="PANTHER" id="PTHR32120">
    <property type="entry name" value="SMALL RIBOSOMAL SUBUNIT BIOGENESIS GTPASE RSGA"/>
    <property type="match status" value="1"/>
</dbReference>
<dbReference type="CDD" id="cd01854">
    <property type="entry name" value="YjeQ_EngC"/>
    <property type="match status" value="1"/>
</dbReference>
<feature type="domain" description="EngC GTPase" evidence="11">
    <location>
        <begin position="74"/>
        <end position="221"/>
    </location>
</feature>
<dbReference type="SUPFAM" id="SSF52540">
    <property type="entry name" value="P-loop containing nucleoside triphosphate hydrolases"/>
    <property type="match status" value="1"/>
</dbReference>
<dbReference type="GO" id="GO:0003924">
    <property type="term" value="F:GTPase activity"/>
    <property type="evidence" value="ECO:0007669"/>
    <property type="project" value="UniProtKB-UniRule"/>
</dbReference>
<dbReference type="InterPro" id="IPR030378">
    <property type="entry name" value="G_CP_dom"/>
</dbReference>
<keyword evidence="7 10" id="KW-0862">Zinc</keyword>
<feature type="binding site" evidence="10">
    <location>
        <position position="247"/>
    </location>
    <ligand>
        <name>Zn(2+)</name>
        <dbReference type="ChEBI" id="CHEBI:29105"/>
    </ligand>
</feature>
<comment type="similarity">
    <text evidence="10">Belongs to the TRAFAC class YlqF/YawG GTPase family. RsgA subfamily.</text>
</comment>
<evidence type="ECO:0000256" key="9">
    <source>
        <dbReference type="ARBA" id="ARBA00023134"/>
    </source>
</evidence>
<keyword evidence="2 10" id="KW-0690">Ribosome biogenesis</keyword>
<evidence type="ECO:0000256" key="3">
    <source>
        <dbReference type="ARBA" id="ARBA00022723"/>
    </source>
</evidence>
<keyword evidence="14" id="KW-1185">Reference proteome</keyword>
<dbReference type="Gene3D" id="1.10.40.50">
    <property type="entry name" value="Probable gtpase engc, domain 3"/>
    <property type="match status" value="1"/>
</dbReference>
<dbReference type="SUPFAM" id="SSF50249">
    <property type="entry name" value="Nucleic acid-binding proteins"/>
    <property type="match status" value="1"/>
</dbReference>
<dbReference type="Gene3D" id="2.40.50.140">
    <property type="entry name" value="Nucleic acid-binding proteins"/>
    <property type="match status" value="1"/>
</dbReference>
<dbReference type="GO" id="GO:0042274">
    <property type="term" value="P:ribosomal small subunit biogenesis"/>
    <property type="evidence" value="ECO:0007669"/>
    <property type="project" value="UniProtKB-UniRule"/>
</dbReference>
<sequence>MTGKIIKGIAGFYYVHDGHETVYECRAKGIFRSRGIKPVVGDNVEFVVLDEEKAEGSIEEILPRKNVLVRPASANVDQALVVFAITQPEPNLNLLDRFLIMMEAQEVPVTICFNKTDLGEKDRQEEYRKTYEQAGYPVLFVSSREEVGVERIREVLRGKTTILAGPSGVGKSSLTNQILPKAVMETGSISEKIKRGKHTTRHAELFCLEENTYLCDTPGFSSMYLEDIESGALKYYFPEFEPFADACKFQADCVHIGEPVCGVKDALESGKLSESRYENYRILYQELKEKERKRY</sequence>
<keyword evidence="9 10" id="KW-0342">GTP-binding</keyword>
<comment type="function">
    <text evidence="10">One of several proteins that assist in the late maturation steps of the functional core of the 30S ribosomal subunit. Helps release RbfA from mature subunits. May play a role in the assembly of ribosomal proteins into the subunit. Circularly permuted GTPase that catalyzes slow GTP hydrolysis, GTPase activity is stimulated by the 30S ribosomal subunit.</text>
</comment>
<evidence type="ECO:0000313" key="13">
    <source>
        <dbReference type="EMBL" id="MCC2163804.1"/>
    </source>
</evidence>
<dbReference type="EC" id="3.6.1.-" evidence="10"/>
<comment type="cofactor">
    <cofactor evidence="10">
        <name>Zn(2+)</name>
        <dbReference type="ChEBI" id="CHEBI:29105"/>
    </cofactor>
    <text evidence="10">Binds 1 zinc ion per subunit.</text>
</comment>
<dbReference type="GO" id="GO:0046872">
    <property type="term" value="F:metal ion binding"/>
    <property type="evidence" value="ECO:0007669"/>
    <property type="project" value="UniProtKB-KW"/>
</dbReference>
<keyword evidence="6 10" id="KW-0378">Hydrolase</keyword>
<dbReference type="AlphaFoldDB" id="A0AAE3DIY0"/>
<comment type="subcellular location">
    <subcellularLocation>
        <location evidence="10">Cytoplasm</location>
    </subcellularLocation>
</comment>
<dbReference type="GO" id="GO:0005737">
    <property type="term" value="C:cytoplasm"/>
    <property type="evidence" value="ECO:0007669"/>
    <property type="project" value="UniProtKB-SubCell"/>
</dbReference>
<dbReference type="GO" id="GO:0019843">
    <property type="term" value="F:rRNA binding"/>
    <property type="evidence" value="ECO:0007669"/>
    <property type="project" value="UniProtKB-KW"/>
</dbReference>
<organism evidence="13 14">
    <name type="scientific">Brotaphodocola catenula</name>
    <dbReference type="NCBI Taxonomy" id="2885361"/>
    <lineage>
        <taxon>Bacteria</taxon>
        <taxon>Bacillati</taxon>
        <taxon>Bacillota</taxon>
        <taxon>Clostridia</taxon>
        <taxon>Lachnospirales</taxon>
        <taxon>Lachnospiraceae</taxon>
        <taxon>Brotaphodocola</taxon>
    </lineage>
</organism>
<feature type="domain" description="CP-type G" evidence="12">
    <location>
        <begin position="65"/>
        <end position="223"/>
    </location>
</feature>
<keyword evidence="5 10" id="KW-0547">Nucleotide-binding</keyword>
<evidence type="ECO:0000256" key="2">
    <source>
        <dbReference type="ARBA" id="ARBA00022517"/>
    </source>
</evidence>
<proteinExistence type="inferred from homology"/>
<dbReference type="HAMAP" id="MF_01820">
    <property type="entry name" value="GTPase_RsgA"/>
    <property type="match status" value="1"/>
</dbReference>
<evidence type="ECO:0000256" key="1">
    <source>
        <dbReference type="ARBA" id="ARBA00022490"/>
    </source>
</evidence>
<dbReference type="Pfam" id="PF16745">
    <property type="entry name" value="RsgA_N"/>
    <property type="match status" value="1"/>
</dbReference>
<dbReference type="Pfam" id="PF03193">
    <property type="entry name" value="RsgA_GTPase"/>
    <property type="match status" value="1"/>
</dbReference>
<keyword evidence="8 10" id="KW-0694">RNA-binding</keyword>
<dbReference type="CDD" id="cd04466">
    <property type="entry name" value="S1_YloQ_GTPase"/>
    <property type="match status" value="1"/>
</dbReference>
<evidence type="ECO:0000256" key="4">
    <source>
        <dbReference type="ARBA" id="ARBA00022730"/>
    </source>
</evidence>
<dbReference type="PROSITE" id="PS50936">
    <property type="entry name" value="ENGC_GTPASE"/>
    <property type="match status" value="1"/>
</dbReference>
<dbReference type="RefSeq" id="WP_308450592.1">
    <property type="nucleotide sequence ID" value="NZ_JAJEPU010000005.1"/>
</dbReference>
<feature type="binding site" evidence="10">
    <location>
        <begin position="165"/>
        <end position="173"/>
    </location>
    <ligand>
        <name>GTP</name>
        <dbReference type="ChEBI" id="CHEBI:37565"/>
    </ligand>
</feature>
<feature type="binding site" evidence="10">
    <location>
        <position position="253"/>
    </location>
    <ligand>
        <name>Zn(2+)</name>
        <dbReference type="ChEBI" id="CHEBI:29105"/>
    </ligand>
</feature>
<accession>A0AAE3DIY0</accession>
<evidence type="ECO:0000313" key="14">
    <source>
        <dbReference type="Proteomes" id="UP001198962"/>
    </source>
</evidence>
<protein>
    <recommendedName>
        <fullName evidence="10">Small ribosomal subunit biogenesis GTPase RsgA</fullName>
        <ecNumber evidence="10">3.6.1.-</ecNumber>
    </recommendedName>
</protein>
<dbReference type="NCBIfam" id="TIGR00157">
    <property type="entry name" value="ribosome small subunit-dependent GTPase A"/>
    <property type="match status" value="1"/>
</dbReference>
<evidence type="ECO:0000256" key="8">
    <source>
        <dbReference type="ARBA" id="ARBA00022884"/>
    </source>
</evidence>
<evidence type="ECO:0000256" key="7">
    <source>
        <dbReference type="ARBA" id="ARBA00022833"/>
    </source>
</evidence>
<evidence type="ECO:0000256" key="10">
    <source>
        <dbReference type="HAMAP-Rule" id="MF_01820"/>
    </source>
</evidence>
<comment type="subunit">
    <text evidence="10">Monomer. Associates with 30S ribosomal subunit, binds 16S rRNA.</text>
</comment>
<keyword evidence="3 10" id="KW-0479">Metal-binding</keyword>
<dbReference type="InterPro" id="IPR010914">
    <property type="entry name" value="RsgA_GTPase_dom"/>
</dbReference>
<evidence type="ECO:0000259" key="11">
    <source>
        <dbReference type="PROSITE" id="PS50936"/>
    </source>
</evidence>
<evidence type="ECO:0000256" key="6">
    <source>
        <dbReference type="ARBA" id="ARBA00022801"/>
    </source>
</evidence>
<dbReference type="InterPro" id="IPR031944">
    <property type="entry name" value="RsgA_N"/>
</dbReference>
<comment type="caution">
    <text evidence="13">The sequence shown here is derived from an EMBL/GenBank/DDBJ whole genome shotgun (WGS) entry which is preliminary data.</text>
</comment>
<dbReference type="Proteomes" id="UP001198962">
    <property type="component" value="Unassembled WGS sequence"/>
</dbReference>
<dbReference type="InterPro" id="IPR027417">
    <property type="entry name" value="P-loop_NTPase"/>
</dbReference>
<keyword evidence="1 10" id="KW-0963">Cytoplasm</keyword>
<feature type="binding site" evidence="10">
    <location>
        <position position="261"/>
    </location>
    <ligand>
        <name>Zn(2+)</name>
        <dbReference type="ChEBI" id="CHEBI:29105"/>
    </ligand>
</feature>
<dbReference type="PANTHER" id="PTHR32120:SF11">
    <property type="entry name" value="SMALL RIBOSOMAL SUBUNIT BIOGENESIS GTPASE RSGA 1, MITOCHONDRIAL-RELATED"/>
    <property type="match status" value="1"/>
</dbReference>
<keyword evidence="4 10" id="KW-0699">rRNA-binding</keyword>
<name>A0AAE3DIY0_9FIRM</name>
<evidence type="ECO:0000259" key="12">
    <source>
        <dbReference type="PROSITE" id="PS51721"/>
    </source>
</evidence>
<dbReference type="InterPro" id="IPR004881">
    <property type="entry name" value="Ribosome_biogen_GTPase_RsgA"/>
</dbReference>
<dbReference type="GO" id="GO:0005525">
    <property type="term" value="F:GTP binding"/>
    <property type="evidence" value="ECO:0007669"/>
    <property type="project" value="UniProtKB-UniRule"/>
</dbReference>
<reference evidence="13" key="1">
    <citation type="submission" date="2021-10" db="EMBL/GenBank/DDBJ databases">
        <title>Anaerobic single-cell dispensing facilitates the cultivation of human gut bacteria.</title>
        <authorList>
            <person name="Afrizal A."/>
        </authorList>
    </citation>
    <scope>NUCLEOTIDE SEQUENCE</scope>
    <source>
        <strain evidence="13">CLA-AA-H274</strain>
    </source>
</reference>
<dbReference type="PROSITE" id="PS51721">
    <property type="entry name" value="G_CP"/>
    <property type="match status" value="1"/>
</dbReference>
<dbReference type="InterPro" id="IPR012340">
    <property type="entry name" value="NA-bd_OB-fold"/>
</dbReference>
<feature type="binding site" evidence="10">
    <location>
        <position position="255"/>
    </location>
    <ligand>
        <name>Zn(2+)</name>
        <dbReference type="ChEBI" id="CHEBI:29105"/>
    </ligand>
</feature>
<gene>
    <name evidence="10 13" type="primary">rsgA</name>
    <name evidence="13" type="ORF">LKD32_02720</name>
</gene>